<evidence type="ECO:0000313" key="2">
    <source>
        <dbReference type="EMBL" id="OMD51584.1"/>
    </source>
</evidence>
<name>A0A1R0ZNG4_9BACL</name>
<organism evidence="3 5">
    <name type="scientific">Paenibacillus odorifer</name>
    <dbReference type="NCBI Taxonomy" id="189426"/>
    <lineage>
        <taxon>Bacteria</taxon>
        <taxon>Bacillati</taxon>
        <taxon>Bacillota</taxon>
        <taxon>Bacilli</taxon>
        <taxon>Bacillales</taxon>
        <taxon>Paenibacillaceae</taxon>
        <taxon>Paenibacillus</taxon>
    </lineage>
</organism>
<dbReference type="RefSeq" id="WP_076282905.1">
    <property type="nucleotide sequence ID" value="NZ_MPTD01000008.1"/>
</dbReference>
<evidence type="ECO:0000313" key="4">
    <source>
        <dbReference type="Proteomes" id="UP000187313"/>
    </source>
</evidence>
<dbReference type="EMBL" id="MPTD01000008">
    <property type="protein sequence ID" value="OMD51584.1"/>
    <property type="molecule type" value="Genomic_DNA"/>
</dbReference>
<feature type="transmembrane region" description="Helical" evidence="1">
    <location>
        <begin position="80"/>
        <end position="101"/>
    </location>
</feature>
<dbReference type="Proteomes" id="UP000187425">
    <property type="component" value="Unassembled WGS sequence"/>
</dbReference>
<comment type="caution">
    <text evidence="3">The sequence shown here is derived from an EMBL/GenBank/DDBJ whole genome shotgun (WGS) entry which is preliminary data.</text>
</comment>
<dbReference type="EMBL" id="MPTW01000001">
    <property type="protein sequence ID" value="OME74302.1"/>
    <property type="molecule type" value="Genomic_DNA"/>
</dbReference>
<evidence type="ECO:0000313" key="5">
    <source>
        <dbReference type="Proteomes" id="UP000187425"/>
    </source>
</evidence>
<protein>
    <submittedName>
        <fullName evidence="3">Uncharacterized protein</fullName>
    </submittedName>
</protein>
<accession>A0A1R0ZNG4</accession>
<proteinExistence type="predicted"/>
<reference evidence="3 5" key="1">
    <citation type="submission" date="2016-11" db="EMBL/GenBank/DDBJ databases">
        <title>Paenibacillus species isolates.</title>
        <authorList>
            <person name="Beno S.M."/>
        </authorList>
    </citation>
    <scope>NUCLEOTIDE SEQUENCE [LARGE SCALE GENOMIC DNA]</scope>
    <source>
        <strain evidence="3 5">FSL H7-0443</strain>
        <strain evidence="2 4">FSL R5-0923</strain>
    </source>
</reference>
<dbReference type="OrthoDB" id="2665116at2"/>
<keyword evidence="1" id="KW-1133">Transmembrane helix</keyword>
<gene>
    <name evidence="2" type="ORF">BSK51_13740</name>
    <name evidence="3" type="ORF">BSK65_00995</name>
</gene>
<keyword evidence="4" id="KW-1185">Reference proteome</keyword>
<evidence type="ECO:0000313" key="3">
    <source>
        <dbReference type="EMBL" id="OME74302.1"/>
    </source>
</evidence>
<evidence type="ECO:0000256" key="1">
    <source>
        <dbReference type="SAM" id="Phobius"/>
    </source>
</evidence>
<dbReference type="Proteomes" id="UP000187313">
    <property type="component" value="Unassembled WGS sequence"/>
</dbReference>
<feature type="transmembrane region" description="Helical" evidence="1">
    <location>
        <begin position="7"/>
        <end position="25"/>
    </location>
</feature>
<keyword evidence="1" id="KW-0472">Membrane</keyword>
<keyword evidence="1" id="KW-0812">Transmembrane</keyword>
<sequence length="131" mass="15222">MQYIARLSLLWFLRIVLILGMMFSFPPVWSGGLFTTEQESTTTEIERYERKFIAPVRTVPQITPQIGAIKIIEQWGTKSVAVAAILPVLSFVFRPVIYKFLLRLRLYLLKFTSHFLISRNANFISTLNDCY</sequence>
<dbReference type="AlphaFoldDB" id="A0A1R0ZNG4"/>